<dbReference type="InterPro" id="IPR010334">
    <property type="entry name" value="Dcp1"/>
</dbReference>
<evidence type="ECO:0000256" key="4">
    <source>
        <dbReference type="ARBA" id="ARBA00022664"/>
    </source>
</evidence>
<proteinExistence type="inferred from homology"/>
<gene>
    <name evidence="5" type="primary">Dcp1b</name>
    <name evidence="5" type="ORF">TCON_0526</name>
</gene>
<dbReference type="Gene3D" id="2.30.29.30">
    <property type="entry name" value="Pleckstrin-homology domain (PH domain)/Phosphotyrosine-binding domain (PTB)"/>
    <property type="match status" value="1"/>
</dbReference>
<dbReference type="InterPro" id="IPR011993">
    <property type="entry name" value="PH-like_dom_sf"/>
</dbReference>
<keyword evidence="4" id="KW-0507">mRNA processing</keyword>
<evidence type="ECO:0000313" key="6">
    <source>
        <dbReference type="Proteomes" id="UP001516464"/>
    </source>
</evidence>
<dbReference type="PANTHER" id="PTHR16290:SF0">
    <property type="entry name" value="DECAPPING PROTEIN 1, ISOFORM A"/>
    <property type="match status" value="1"/>
</dbReference>
<name>A0ABQ7I1I1_9MICR</name>
<keyword evidence="3" id="KW-0963">Cytoplasm</keyword>
<evidence type="ECO:0000313" key="5">
    <source>
        <dbReference type="EMBL" id="KAF7684274.1"/>
    </source>
</evidence>
<protein>
    <submittedName>
        <fullName evidence="5">mRNA-decapping enzyme 1B</fullName>
    </submittedName>
</protein>
<accession>A0ABQ7I1I1</accession>
<dbReference type="SUPFAM" id="SSF50729">
    <property type="entry name" value="PH domain-like"/>
    <property type="match status" value="1"/>
</dbReference>
<evidence type="ECO:0000256" key="2">
    <source>
        <dbReference type="ARBA" id="ARBA00008778"/>
    </source>
</evidence>
<dbReference type="PANTHER" id="PTHR16290">
    <property type="entry name" value="TRANSCRIPTION FACTOR SMIF DECAPPING ENZYME DCP1"/>
    <property type="match status" value="1"/>
</dbReference>
<dbReference type="Proteomes" id="UP001516464">
    <property type="component" value="Unassembled WGS sequence"/>
</dbReference>
<comment type="similarity">
    <text evidence="2">Belongs to the DCP1 family.</text>
</comment>
<sequence>MDERRNLEILETVLRRIDNNYIKIKFWSPHCHLYYYRNKCWEDSGIKGPLFFFGRNKIPHNRIIILNKDNIQNWSILLNDSVGYKINEDFIIIKRGNGPICYGLWFAKMMDAVYFAKLLDIFNKHKNQVDLLFDRLKIGR</sequence>
<evidence type="ECO:0000256" key="3">
    <source>
        <dbReference type="ARBA" id="ARBA00022490"/>
    </source>
</evidence>
<dbReference type="EMBL" id="SBIQ01000020">
    <property type="protein sequence ID" value="KAF7684274.1"/>
    <property type="molecule type" value="Genomic_DNA"/>
</dbReference>
<evidence type="ECO:0000256" key="1">
    <source>
        <dbReference type="ARBA" id="ARBA00004496"/>
    </source>
</evidence>
<comment type="subcellular location">
    <subcellularLocation>
        <location evidence="1">Cytoplasm</location>
    </subcellularLocation>
</comment>
<reference evidence="5 6" key="1">
    <citation type="submission" date="2019-01" db="EMBL/GenBank/DDBJ databases">
        <title>Genomes sequencing and comparative genomics of infectious freshwater microsporidia, Cucumispora dikerogammari and Thelohania contejeani.</title>
        <authorList>
            <person name="Cormier A."/>
            <person name="Giraud I."/>
            <person name="Wattier R."/>
            <person name="Teixeira M."/>
            <person name="Grandjean F."/>
            <person name="Rigaud T."/>
            <person name="Cordaux R."/>
        </authorList>
    </citation>
    <scope>NUCLEOTIDE SEQUENCE [LARGE SCALE GENOMIC DNA]</scope>
    <source>
        <strain evidence="5">T1</strain>
        <tissue evidence="5">Spores</tissue>
    </source>
</reference>
<organism evidence="5 6">
    <name type="scientific">Astathelohania contejeani</name>
    <dbReference type="NCBI Taxonomy" id="164912"/>
    <lineage>
        <taxon>Eukaryota</taxon>
        <taxon>Fungi</taxon>
        <taxon>Fungi incertae sedis</taxon>
        <taxon>Microsporidia</taxon>
        <taxon>Astathelohaniidae</taxon>
        <taxon>Astathelohania</taxon>
    </lineage>
</organism>
<dbReference type="Pfam" id="PF06058">
    <property type="entry name" value="DCP1"/>
    <property type="match status" value="1"/>
</dbReference>
<keyword evidence="6" id="KW-1185">Reference proteome</keyword>
<comment type="caution">
    <text evidence="5">The sequence shown here is derived from an EMBL/GenBank/DDBJ whole genome shotgun (WGS) entry which is preliminary data.</text>
</comment>